<feature type="binding site" evidence="11">
    <location>
        <position position="272"/>
    </location>
    <ligand>
        <name>FMN</name>
        <dbReference type="ChEBI" id="CHEBI:58210"/>
    </ligand>
</feature>
<keyword evidence="11" id="KW-1003">Cell membrane</keyword>
<evidence type="ECO:0000256" key="9">
    <source>
        <dbReference type="ARBA" id="ARBA00023136"/>
    </source>
</evidence>
<feature type="compositionally biased region" description="Basic and acidic residues" evidence="12">
    <location>
        <begin position="254"/>
        <end position="265"/>
    </location>
</feature>
<evidence type="ECO:0000256" key="3">
    <source>
        <dbReference type="ARBA" id="ARBA00005161"/>
    </source>
</evidence>
<keyword evidence="9 11" id="KW-0472">Membrane</keyword>
<dbReference type="PROSITE" id="PS00912">
    <property type="entry name" value="DHODEHASE_2"/>
    <property type="match status" value="1"/>
</dbReference>
<feature type="binding site" evidence="11">
    <location>
        <begin position="322"/>
        <end position="323"/>
    </location>
    <ligand>
        <name>FMN</name>
        <dbReference type="ChEBI" id="CHEBI:58210"/>
    </ligand>
</feature>
<dbReference type="AlphaFoldDB" id="A0A7L4YSQ1"/>
<evidence type="ECO:0000256" key="4">
    <source>
        <dbReference type="ARBA" id="ARBA00005359"/>
    </source>
</evidence>
<dbReference type="InterPro" id="IPR005720">
    <property type="entry name" value="Dihydroorotate_DH_cat"/>
</dbReference>
<dbReference type="EMBL" id="CP047156">
    <property type="protein sequence ID" value="QHC02206.1"/>
    <property type="molecule type" value="Genomic_DNA"/>
</dbReference>
<dbReference type="GO" id="GO:0006207">
    <property type="term" value="P:'de novo' pyrimidine nucleobase biosynthetic process"/>
    <property type="evidence" value="ECO:0007669"/>
    <property type="project" value="UniProtKB-UniRule"/>
</dbReference>
<keyword evidence="6 11" id="KW-0288">FMN</keyword>
<proteinExistence type="inferred from homology"/>
<dbReference type="PROSITE" id="PS00911">
    <property type="entry name" value="DHODEHASE_1"/>
    <property type="match status" value="1"/>
</dbReference>
<feature type="region of interest" description="Disordered" evidence="12">
    <location>
        <begin position="248"/>
        <end position="271"/>
    </location>
</feature>
<evidence type="ECO:0000313" key="15">
    <source>
        <dbReference type="Proteomes" id="UP000463857"/>
    </source>
</evidence>
<comment type="subcellular location">
    <subcellularLocation>
        <location evidence="11">Cell membrane</location>
        <topology evidence="11">Peripheral membrane protein</topology>
    </subcellularLocation>
    <subcellularLocation>
        <location evidence="2">Membrane</location>
    </subcellularLocation>
</comment>
<gene>
    <name evidence="11" type="primary">pyrD</name>
    <name evidence="14" type="ORF">EK0264_01030</name>
</gene>
<feature type="binding site" evidence="11">
    <location>
        <begin position="63"/>
        <end position="67"/>
    </location>
    <ligand>
        <name>FMN</name>
        <dbReference type="ChEBI" id="CHEBI:58210"/>
    </ligand>
</feature>
<dbReference type="HAMAP" id="MF_00225">
    <property type="entry name" value="DHO_dh_type2"/>
    <property type="match status" value="1"/>
</dbReference>
<dbReference type="KEGG" id="eke:EK0264_01030"/>
<feature type="binding site" evidence="11">
    <location>
        <position position="182"/>
    </location>
    <ligand>
        <name>substrate</name>
    </ligand>
</feature>
<keyword evidence="7 11" id="KW-0665">Pyrimidine biosynthesis</keyword>
<accession>A0A7L4YSQ1</accession>
<dbReference type="InterPro" id="IPR001295">
    <property type="entry name" value="Dihydroorotate_DH_CS"/>
</dbReference>
<protein>
    <recommendedName>
        <fullName evidence="11">Dihydroorotate dehydrogenase (quinone)</fullName>
        <ecNumber evidence="11">1.3.5.2</ecNumber>
    </recommendedName>
    <alternativeName>
        <fullName evidence="11">DHOdehase</fullName>
        <shortName evidence="11">DHOD</shortName>
        <shortName evidence="11">DHODase</shortName>
    </alternativeName>
    <alternativeName>
        <fullName evidence="11">Dihydroorotate oxidase</fullName>
    </alternativeName>
</protein>
<name>A0A7L4YSQ1_9ACTN</name>
<keyword evidence="8 11" id="KW-0560">Oxidoreductase</keyword>
<feature type="binding site" evidence="11">
    <location>
        <position position="247"/>
    </location>
    <ligand>
        <name>FMN</name>
        <dbReference type="ChEBI" id="CHEBI:58210"/>
    </ligand>
</feature>
<feature type="binding site" evidence="11">
    <location>
        <position position="187"/>
    </location>
    <ligand>
        <name>substrate</name>
    </ligand>
</feature>
<organism evidence="14 15">
    <name type="scientific">Epidermidibacterium keratini</name>
    <dbReference type="NCBI Taxonomy" id="1891644"/>
    <lineage>
        <taxon>Bacteria</taxon>
        <taxon>Bacillati</taxon>
        <taxon>Actinomycetota</taxon>
        <taxon>Actinomycetes</taxon>
        <taxon>Sporichthyales</taxon>
        <taxon>Sporichthyaceae</taxon>
        <taxon>Epidermidibacterium</taxon>
    </lineage>
</organism>
<evidence type="ECO:0000256" key="12">
    <source>
        <dbReference type="SAM" id="MobiDB-lite"/>
    </source>
</evidence>
<keyword evidence="15" id="KW-1185">Reference proteome</keyword>
<dbReference type="EC" id="1.3.5.2" evidence="11"/>
<dbReference type="InterPro" id="IPR005719">
    <property type="entry name" value="Dihydroorotate_DH_2"/>
</dbReference>
<dbReference type="Gene3D" id="3.20.20.70">
    <property type="entry name" value="Aldolase class I"/>
    <property type="match status" value="1"/>
</dbReference>
<dbReference type="GO" id="GO:0106430">
    <property type="term" value="F:dihydroorotate dehydrogenase (quinone) activity"/>
    <property type="evidence" value="ECO:0007669"/>
    <property type="project" value="UniProtKB-EC"/>
</dbReference>
<feature type="binding site" evidence="11">
    <location>
        <begin position="248"/>
        <end position="249"/>
    </location>
    <ligand>
        <name>substrate</name>
    </ligand>
</feature>
<evidence type="ECO:0000256" key="7">
    <source>
        <dbReference type="ARBA" id="ARBA00022975"/>
    </source>
</evidence>
<dbReference type="PANTHER" id="PTHR48109">
    <property type="entry name" value="DIHYDROOROTATE DEHYDROGENASE (QUINONE), MITOCHONDRIAL-RELATED"/>
    <property type="match status" value="1"/>
</dbReference>
<comment type="function">
    <text evidence="1 11">Catalyzes the conversion of dihydroorotate to orotate with quinone as electron acceptor.</text>
</comment>
<reference evidence="14 15" key="1">
    <citation type="journal article" date="2018" name="Int. J. Syst. Evol. Microbiol.">
        <title>Epidermidibacterium keratini gen. nov., sp. nov., a member of the family Sporichthyaceae, isolated from keratin epidermis.</title>
        <authorList>
            <person name="Lee D.G."/>
            <person name="Trujillo M.E."/>
            <person name="Kang S."/>
            <person name="Nam J.J."/>
            <person name="Kim Y.J."/>
        </authorList>
    </citation>
    <scope>NUCLEOTIDE SEQUENCE [LARGE SCALE GENOMIC DNA]</scope>
    <source>
        <strain evidence="14 15">EPI-7</strain>
    </source>
</reference>
<dbReference type="SUPFAM" id="SSF51395">
    <property type="entry name" value="FMN-linked oxidoreductases"/>
    <property type="match status" value="1"/>
</dbReference>
<evidence type="ECO:0000256" key="2">
    <source>
        <dbReference type="ARBA" id="ARBA00004370"/>
    </source>
</evidence>
<dbReference type="GO" id="GO:0005886">
    <property type="term" value="C:plasma membrane"/>
    <property type="evidence" value="ECO:0007669"/>
    <property type="project" value="UniProtKB-SubCell"/>
</dbReference>
<comment type="cofactor">
    <cofactor evidence="11">
        <name>FMN</name>
        <dbReference type="ChEBI" id="CHEBI:58210"/>
    </cofactor>
    <text evidence="11">Binds 1 FMN per subunit.</text>
</comment>
<dbReference type="Proteomes" id="UP000463857">
    <property type="component" value="Chromosome"/>
</dbReference>
<dbReference type="PIRSF" id="PIRSF000164">
    <property type="entry name" value="DHO_oxidase"/>
    <property type="match status" value="1"/>
</dbReference>
<evidence type="ECO:0000256" key="1">
    <source>
        <dbReference type="ARBA" id="ARBA00003125"/>
    </source>
</evidence>
<dbReference type="FunCoup" id="A0A7L4YSQ1">
    <property type="interactions" value="354"/>
</dbReference>
<comment type="catalytic activity">
    <reaction evidence="10 11">
        <text>(S)-dihydroorotate + a quinone = orotate + a quinol</text>
        <dbReference type="Rhea" id="RHEA:30187"/>
        <dbReference type="ChEBI" id="CHEBI:24646"/>
        <dbReference type="ChEBI" id="CHEBI:30839"/>
        <dbReference type="ChEBI" id="CHEBI:30864"/>
        <dbReference type="ChEBI" id="CHEBI:132124"/>
        <dbReference type="EC" id="1.3.5.2"/>
    </reaction>
</comment>
<comment type="subunit">
    <text evidence="11">Monomer.</text>
</comment>
<dbReference type="InterPro" id="IPR013785">
    <property type="entry name" value="Aldolase_TIM"/>
</dbReference>
<dbReference type="GO" id="GO:0005737">
    <property type="term" value="C:cytoplasm"/>
    <property type="evidence" value="ECO:0007669"/>
    <property type="project" value="InterPro"/>
</dbReference>
<dbReference type="InParanoid" id="A0A7L4YSQ1"/>
<dbReference type="CDD" id="cd04738">
    <property type="entry name" value="DHOD_2_like"/>
    <property type="match status" value="1"/>
</dbReference>
<evidence type="ECO:0000256" key="11">
    <source>
        <dbReference type="HAMAP-Rule" id="MF_00225"/>
    </source>
</evidence>
<evidence type="ECO:0000259" key="13">
    <source>
        <dbReference type="Pfam" id="PF01180"/>
    </source>
</evidence>
<dbReference type="NCBIfam" id="TIGR01036">
    <property type="entry name" value="pyrD_sub2"/>
    <property type="match status" value="1"/>
</dbReference>
<dbReference type="NCBIfam" id="NF003652">
    <property type="entry name" value="PRK05286.2-5"/>
    <property type="match status" value="1"/>
</dbReference>
<feature type="active site" description="Nucleophile" evidence="11">
    <location>
        <position position="185"/>
    </location>
</feature>
<evidence type="ECO:0000256" key="6">
    <source>
        <dbReference type="ARBA" id="ARBA00022643"/>
    </source>
</evidence>
<sequence length="345" mass="36689">MRPLLFRRGGGDAEAAHRWTLDKLGAIDRSARLRAATARAMRPVDDPVTLFGVEFANRVGLAAGMAKNGEALRAWRPLGFGFAEIGTVTWRAQPGNPRPRLFRLPRSQALINRMGFNNYGTAALVRKLQTYASDAKTLQREVGMPIGISLGKSKITPLEDAVGDYVSSLLAVRDFASYVAVNVSSPNTPGLRSLQDKGFLRELLDALRAEASDVPLLVKIAPELTHSAIDDVLDVCRESGAAGLIATNTTTGRDGVEPSERRVAEESGGLSGRPLTELSRQKVAYLRSQVGSDLPIIGVGGIGSADDAARMVDAGADLVQIYSGLVFSGPTLVRAAAARLAEGSR</sequence>
<dbReference type="InterPro" id="IPR012135">
    <property type="entry name" value="Dihydroorotate_DH_1_2"/>
</dbReference>
<dbReference type="PANTHER" id="PTHR48109:SF4">
    <property type="entry name" value="DIHYDROOROTATE DEHYDROGENASE (QUINONE), MITOCHONDRIAL"/>
    <property type="match status" value="1"/>
</dbReference>
<feature type="binding site" evidence="11">
    <location>
        <begin position="112"/>
        <end position="116"/>
    </location>
    <ligand>
        <name>substrate</name>
    </ligand>
</feature>
<feature type="binding site" evidence="11">
    <location>
        <position position="182"/>
    </location>
    <ligand>
        <name>FMN</name>
        <dbReference type="ChEBI" id="CHEBI:58210"/>
    </ligand>
</feature>
<dbReference type="Pfam" id="PF01180">
    <property type="entry name" value="DHO_dh"/>
    <property type="match status" value="1"/>
</dbReference>
<dbReference type="OrthoDB" id="9802377at2"/>
<comment type="pathway">
    <text evidence="3 11">Pyrimidine metabolism; UMP biosynthesis via de novo pathway; orotate from (S)-dihydroorotate (quinone route): step 1/1.</text>
</comment>
<dbReference type="UniPathway" id="UPA00070">
    <property type="reaction ID" value="UER00946"/>
</dbReference>
<feature type="binding site" evidence="11">
    <location>
        <position position="219"/>
    </location>
    <ligand>
        <name>FMN</name>
        <dbReference type="ChEBI" id="CHEBI:58210"/>
    </ligand>
</feature>
<feature type="binding site" evidence="11">
    <location>
        <position position="87"/>
    </location>
    <ligand>
        <name>FMN</name>
        <dbReference type="ChEBI" id="CHEBI:58210"/>
    </ligand>
</feature>
<feature type="domain" description="Dihydroorotate dehydrogenase catalytic" evidence="13">
    <location>
        <begin position="48"/>
        <end position="336"/>
    </location>
</feature>
<dbReference type="InterPro" id="IPR050074">
    <property type="entry name" value="DHO_dehydrogenase"/>
</dbReference>
<evidence type="ECO:0000256" key="5">
    <source>
        <dbReference type="ARBA" id="ARBA00022630"/>
    </source>
</evidence>
<feature type="binding site" evidence="11">
    <location>
        <position position="67"/>
    </location>
    <ligand>
        <name>substrate</name>
    </ligand>
</feature>
<feature type="binding site" evidence="11">
    <location>
        <position position="149"/>
    </location>
    <ligand>
        <name>FMN</name>
        <dbReference type="ChEBI" id="CHEBI:58210"/>
    </ligand>
</feature>
<comment type="similarity">
    <text evidence="4 11">Belongs to the dihydroorotate dehydrogenase family. Type 2 subfamily.</text>
</comment>
<keyword evidence="5 11" id="KW-0285">Flavoprotein</keyword>
<feature type="binding site" evidence="11">
    <location>
        <position position="301"/>
    </location>
    <ligand>
        <name>FMN</name>
        <dbReference type="ChEBI" id="CHEBI:58210"/>
    </ligand>
</feature>
<evidence type="ECO:0000313" key="14">
    <source>
        <dbReference type="EMBL" id="QHC02206.1"/>
    </source>
</evidence>
<dbReference type="GO" id="GO:0044205">
    <property type="term" value="P:'de novo' UMP biosynthetic process"/>
    <property type="evidence" value="ECO:0007669"/>
    <property type="project" value="UniProtKB-UniRule"/>
</dbReference>
<evidence type="ECO:0000256" key="8">
    <source>
        <dbReference type="ARBA" id="ARBA00023002"/>
    </source>
</evidence>
<evidence type="ECO:0000256" key="10">
    <source>
        <dbReference type="ARBA" id="ARBA00048639"/>
    </source>
</evidence>